<geneLocation type="plasmid" evidence="2">
    <name>cai42_Plasmida</name>
</geneLocation>
<evidence type="ECO:0000313" key="1">
    <source>
        <dbReference type="EMBL" id="AMY72059.1"/>
    </source>
</evidence>
<reference evidence="1 2" key="1">
    <citation type="submission" date="2015-09" db="EMBL/GenBank/DDBJ databases">
        <title>Complete genome sequence of Defluviimonas alba cai42t isolated from an oilfield in Xinjiang.</title>
        <authorList>
            <person name="Geng S."/>
            <person name="Pan X."/>
            <person name="Wu X."/>
        </authorList>
    </citation>
    <scope>NUCLEOTIDE SEQUENCE [LARGE SCALE GENOMIC DNA]</scope>
    <source>
        <strain evidence="2">cai42</strain>
        <plasmid evidence="2">cai42_Plasmida</plasmid>
    </source>
</reference>
<evidence type="ECO:0000313" key="2">
    <source>
        <dbReference type="Proteomes" id="UP000076128"/>
    </source>
</evidence>
<dbReference type="RefSeq" id="WP_110740141.1">
    <property type="nucleotide sequence ID" value="NZ_CP012662.1"/>
</dbReference>
<sequence>MATPDIESPDRTDLKQIDHERFFEAIDSPPLPTEALRSAFHRAKTRSFQRNAGLGSAD</sequence>
<keyword evidence="1" id="KW-0614">Plasmid</keyword>
<dbReference type="EMBL" id="CP012662">
    <property type="protein sequence ID" value="AMY72059.1"/>
    <property type="molecule type" value="Genomic_DNA"/>
</dbReference>
<dbReference type="Proteomes" id="UP000076128">
    <property type="component" value="Plasmid pcai42A"/>
</dbReference>
<dbReference type="AlphaFoldDB" id="A0A165SX41"/>
<organism evidence="1 2">
    <name type="scientific">Frigidibacter mobilis</name>
    <dbReference type="NCBI Taxonomy" id="1335048"/>
    <lineage>
        <taxon>Bacteria</taxon>
        <taxon>Pseudomonadati</taxon>
        <taxon>Pseudomonadota</taxon>
        <taxon>Alphaproteobacteria</taxon>
        <taxon>Rhodobacterales</taxon>
        <taxon>Paracoccaceae</taxon>
        <taxon>Frigidibacter</taxon>
    </lineage>
</organism>
<accession>A0A165SX41</accession>
<dbReference type="Gene3D" id="1.20.5.780">
    <property type="entry name" value="Single helix bin"/>
    <property type="match status" value="1"/>
</dbReference>
<evidence type="ECO:0008006" key="3">
    <source>
        <dbReference type="Google" id="ProtNLM"/>
    </source>
</evidence>
<protein>
    <recommendedName>
        <fullName evidence="3">DUF1778 domain-containing protein</fullName>
    </recommendedName>
</protein>
<keyword evidence="2" id="KW-1185">Reference proteome</keyword>
<gene>
    <name evidence="1" type="ORF">AKL17_1p0058</name>
</gene>
<proteinExistence type="predicted"/>
<name>A0A165SX41_9RHOB</name>
<dbReference type="KEGG" id="daa:AKL17_1p0058"/>